<dbReference type="Proteomes" id="UP000199005">
    <property type="component" value="Unassembled WGS sequence"/>
</dbReference>
<dbReference type="RefSeq" id="WP_090900161.1">
    <property type="nucleotide sequence ID" value="NZ_FNYO01000030.1"/>
</dbReference>
<gene>
    <name evidence="1" type="ORF">SAMN04244579_02688</name>
</gene>
<protein>
    <submittedName>
        <fullName evidence="1">Uncharacterized protein</fullName>
    </submittedName>
</protein>
<dbReference type="AlphaFoldDB" id="A0A1H6V1D4"/>
<name>A0A1H6V1D4_9GAMM</name>
<dbReference type="EMBL" id="FNYO01000030">
    <property type="protein sequence ID" value="SEI98358.1"/>
    <property type="molecule type" value="Genomic_DNA"/>
</dbReference>
<reference evidence="1 2" key="1">
    <citation type="submission" date="2016-10" db="EMBL/GenBank/DDBJ databases">
        <authorList>
            <person name="de Groot N.N."/>
        </authorList>
    </citation>
    <scope>NUCLEOTIDE SEQUENCE [LARGE SCALE GENOMIC DNA]</scope>
    <source>
        <strain evidence="1 2">DSM 1041</strain>
    </source>
</reference>
<evidence type="ECO:0000313" key="1">
    <source>
        <dbReference type="EMBL" id="SEI98358.1"/>
    </source>
</evidence>
<sequence length="125" mass="14319">MLHANNRSVNVSRLELIQSLKEGRERHTVDYETAAQDYKDAAIKFLSDALKRAKKGDLSDIAFKLPKPENHTADYDEIIAMMERSVDETISLDSQSFRAYFLGEWDWKRGFDLAMTSLGGYLGKR</sequence>
<evidence type="ECO:0000313" key="2">
    <source>
        <dbReference type="Proteomes" id="UP000199005"/>
    </source>
</evidence>
<proteinExistence type="predicted"/>
<accession>A0A1H6V1D4</accession>
<organism evidence="1 2">
    <name type="scientific">Azotobacter beijerinckii</name>
    <dbReference type="NCBI Taxonomy" id="170623"/>
    <lineage>
        <taxon>Bacteria</taxon>
        <taxon>Pseudomonadati</taxon>
        <taxon>Pseudomonadota</taxon>
        <taxon>Gammaproteobacteria</taxon>
        <taxon>Pseudomonadales</taxon>
        <taxon>Pseudomonadaceae</taxon>
        <taxon>Azotobacter</taxon>
    </lineage>
</organism>